<organism evidence="1 2">
    <name type="scientific">Succinivibrio faecicola</name>
    <dbReference type="NCBI Taxonomy" id="2820300"/>
    <lineage>
        <taxon>Bacteria</taxon>
        <taxon>Pseudomonadati</taxon>
        <taxon>Pseudomonadota</taxon>
        <taxon>Gammaproteobacteria</taxon>
        <taxon>Aeromonadales</taxon>
        <taxon>Succinivibrionaceae</taxon>
        <taxon>Succinivibrio</taxon>
    </lineage>
</organism>
<evidence type="ECO:0000313" key="2">
    <source>
        <dbReference type="Proteomes" id="UP000731465"/>
    </source>
</evidence>
<dbReference type="EMBL" id="JAGFNY010000015">
    <property type="protein sequence ID" value="MBW7570348.1"/>
    <property type="molecule type" value="Genomic_DNA"/>
</dbReference>
<dbReference type="RefSeq" id="WP_219937570.1">
    <property type="nucleotide sequence ID" value="NZ_JAGFNY010000015.1"/>
</dbReference>
<keyword evidence="2" id="KW-1185">Reference proteome</keyword>
<name>A0ABS7DGE6_9GAMM</name>
<dbReference type="Proteomes" id="UP000731465">
    <property type="component" value="Unassembled WGS sequence"/>
</dbReference>
<gene>
    <name evidence="1" type="ORF">J5V48_05505</name>
</gene>
<reference evidence="1 2" key="1">
    <citation type="submission" date="2021-03" db="EMBL/GenBank/DDBJ databases">
        <title>Succinivibrio sp. nov. isolated from feces of cow.</title>
        <authorList>
            <person name="Choi J.-Y."/>
        </authorList>
    </citation>
    <scope>NUCLEOTIDE SEQUENCE [LARGE SCALE GENOMIC DNA]</scope>
    <source>
        <strain evidence="1 2">AGMB01872</strain>
    </source>
</reference>
<protein>
    <submittedName>
        <fullName evidence="1">Uncharacterized protein</fullName>
    </submittedName>
</protein>
<accession>A0ABS7DGE6</accession>
<comment type="caution">
    <text evidence="1">The sequence shown here is derived from an EMBL/GenBank/DDBJ whole genome shotgun (WGS) entry which is preliminary data.</text>
</comment>
<sequence>MSKIMDFIFGNNYDEIETYYDDEYFIQIKNSMVNKSNDTDNVKADNFDGFEKTNFGVVSFNNAVMFYVIGNNISKQDYSNE</sequence>
<evidence type="ECO:0000313" key="1">
    <source>
        <dbReference type="EMBL" id="MBW7570348.1"/>
    </source>
</evidence>
<proteinExistence type="predicted"/>